<dbReference type="EMBL" id="GBXM01076153">
    <property type="protein sequence ID" value="JAH32424.1"/>
    <property type="molecule type" value="Transcribed_RNA"/>
</dbReference>
<reference evidence="2" key="2">
    <citation type="journal article" date="2015" name="Fish Shellfish Immunol.">
        <title>Early steps in the European eel (Anguilla anguilla)-Vibrio vulnificus interaction in the gills: Role of the RtxA13 toxin.</title>
        <authorList>
            <person name="Callol A."/>
            <person name="Pajuelo D."/>
            <person name="Ebbesson L."/>
            <person name="Teles M."/>
            <person name="MacKenzie S."/>
            <person name="Amaro C."/>
        </authorList>
    </citation>
    <scope>NUCLEOTIDE SEQUENCE</scope>
</reference>
<protein>
    <submittedName>
        <fullName evidence="2">Uncharacterized protein</fullName>
    </submittedName>
</protein>
<name>A0A0E9RTF0_ANGAN</name>
<feature type="region of interest" description="Disordered" evidence="1">
    <location>
        <begin position="1"/>
        <end position="25"/>
    </location>
</feature>
<sequence>MMDSTGEHIPVQPSRIVEEAMPMPV</sequence>
<evidence type="ECO:0000256" key="1">
    <source>
        <dbReference type="SAM" id="MobiDB-lite"/>
    </source>
</evidence>
<evidence type="ECO:0000313" key="2">
    <source>
        <dbReference type="EMBL" id="JAH32424.1"/>
    </source>
</evidence>
<reference evidence="2" key="1">
    <citation type="submission" date="2014-11" db="EMBL/GenBank/DDBJ databases">
        <authorList>
            <person name="Amaro Gonzalez C."/>
        </authorList>
    </citation>
    <scope>NUCLEOTIDE SEQUENCE</scope>
</reference>
<organism evidence="2">
    <name type="scientific">Anguilla anguilla</name>
    <name type="common">European freshwater eel</name>
    <name type="synonym">Muraena anguilla</name>
    <dbReference type="NCBI Taxonomy" id="7936"/>
    <lineage>
        <taxon>Eukaryota</taxon>
        <taxon>Metazoa</taxon>
        <taxon>Chordata</taxon>
        <taxon>Craniata</taxon>
        <taxon>Vertebrata</taxon>
        <taxon>Euteleostomi</taxon>
        <taxon>Actinopterygii</taxon>
        <taxon>Neopterygii</taxon>
        <taxon>Teleostei</taxon>
        <taxon>Anguilliformes</taxon>
        <taxon>Anguillidae</taxon>
        <taxon>Anguilla</taxon>
    </lineage>
</organism>
<dbReference type="AlphaFoldDB" id="A0A0E9RTF0"/>
<accession>A0A0E9RTF0</accession>
<proteinExistence type="predicted"/>